<comment type="caution">
    <text evidence="5">The sequence shown here is derived from an EMBL/GenBank/DDBJ whole genome shotgun (WGS) entry which is preliminary data.</text>
</comment>
<dbReference type="EMBL" id="BPVZ01000009">
    <property type="protein sequence ID" value="GKU95222.1"/>
    <property type="molecule type" value="Genomic_DNA"/>
</dbReference>
<dbReference type="SUPFAM" id="SSF54928">
    <property type="entry name" value="RNA-binding domain, RBD"/>
    <property type="match status" value="1"/>
</dbReference>
<dbReference type="PANTHER" id="PTHR33116:SF75">
    <property type="entry name" value="RIBONUCLEASE H PROTEIN"/>
    <property type="match status" value="1"/>
</dbReference>
<dbReference type="SUPFAM" id="SSF56219">
    <property type="entry name" value="DNase I-like"/>
    <property type="match status" value="1"/>
</dbReference>
<reference evidence="5 6" key="1">
    <citation type="journal article" date="2021" name="Commun. Biol.">
        <title>The genome of Shorea leprosula (Dipterocarpaceae) highlights the ecological relevance of drought in aseasonal tropical rainforests.</title>
        <authorList>
            <person name="Ng K.K.S."/>
            <person name="Kobayashi M.J."/>
            <person name="Fawcett J.A."/>
            <person name="Hatakeyama M."/>
            <person name="Paape T."/>
            <person name="Ng C.H."/>
            <person name="Ang C.C."/>
            <person name="Tnah L.H."/>
            <person name="Lee C.T."/>
            <person name="Nishiyama T."/>
            <person name="Sese J."/>
            <person name="O'Brien M.J."/>
            <person name="Copetti D."/>
            <person name="Mohd Noor M.I."/>
            <person name="Ong R.C."/>
            <person name="Putra M."/>
            <person name="Sireger I.Z."/>
            <person name="Indrioko S."/>
            <person name="Kosugi Y."/>
            <person name="Izuno A."/>
            <person name="Isagi Y."/>
            <person name="Lee S.L."/>
            <person name="Shimizu K.K."/>
        </authorList>
    </citation>
    <scope>NUCLEOTIDE SEQUENCE [LARGE SCALE GENOMIC DNA]</scope>
    <source>
        <strain evidence="5">214</strain>
    </source>
</reference>
<evidence type="ECO:0000256" key="2">
    <source>
        <dbReference type="SAM" id="MobiDB-lite"/>
    </source>
</evidence>
<feature type="domain" description="Reverse transcriptase" evidence="4">
    <location>
        <begin position="1060"/>
        <end position="1314"/>
    </location>
</feature>
<keyword evidence="1" id="KW-0694">RNA-binding</keyword>
<gene>
    <name evidence="5" type="ORF">SLEP1_g8609</name>
</gene>
<dbReference type="InterPro" id="IPR043502">
    <property type="entry name" value="DNA/RNA_pol_sf"/>
</dbReference>
<dbReference type="GO" id="GO:0004519">
    <property type="term" value="F:endonuclease activity"/>
    <property type="evidence" value="ECO:0007669"/>
    <property type="project" value="InterPro"/>
</dbReference>
<dbReference type="GO" id="GO:0003723">
    <property type="term" value="F:RNA binding"/>
    <property type="evidence" value="ECO:0007669"/>
    <property type="project" value="UniProtKB-UniRule"/>
</dbReference>
<dbReference type="InterPro" id="IPR036691">
    <property type="entry name" value="Endo/exonu/phosph_ase_sf"/>
</dbReference>
<dbReference type="Pfam" id="PF03372">
    <property type="entry name" value="Exo_endo_phos"/>
    <property type="match status" value="1"/>
</dbReference>
<protein>
    <submittedName>
        <fullName evidence="5">Uncharacterized protein</fullName>
    </submittedName>
</protein>
<dbReference type="Proteomes" id="UP001054252">
    <property type="component" value="Unassembled WGS sequence"/>
</dbReference>
<evidence type="ECO:0000259" key="4">
    <source>
        <dbReference type="PROSITE" id="PS50878"/>
    </source>
</evidence>
<keyword evidence="6" id="KW-1185">Reference proteome</keyword>
<dbReference type="Pfam" id="PF00078">
    <property type="entry name" value="RVT_1"/>
    <property type="match status" value="1"/>
</dbReference>
<evidence type="ECO:0000256" key="1">
    <source>
        <dbReference type="PROSITE-ProRule" id="PRU00176"/>
    </source>
</evidence>
<dbReference type="InterPro" id="IPR012677">
    <property type="entry name" value="Nucleotide-bd_a/b_plait_sf"/>
</dbReference>
<dbReference type="InterPro" id="IPR005135">
    <property type="entry name" value="Endo/exonuclease/phosphatase"/>
</dbReference>
<dbReference type="PROSITE" id="PS50878">
    <property type="entry name" value="RT_POL"/>
    <property type="match status" value="1"/>
</dbReference>
<evidence type="ECO:0000313" key="6">
    <source>
        <dbReference type="Proteomes" id="UP001054252"/>
    </source>
</evidence>
<dbReference type="SUPFAM" id="SSF56672">
    <property type="entry name" value="DNA/RNA polymerases"/>
    <property type="match status" value="1"/>
</dbReference>
<dbReference type="Gene3D" id="3.60.10.10">
    <property type="entry name" value="Endonuclease/exonuclease/phosphatase"/>
    <property type="match status" value="1"/>
</dbReference>
<feature type="region of interest" description="Disordered" evidence="2">
    <location>
        <begin position="10"/>
        <end position="48"/>
    </location>
</feature>
<evidence type="ECO:0000313" key="5">
    <source>
        <dbReference type="EMBL" id="GKU95222.1"/>
    </source>
</evidence>
<dbReference type="InterPro" id="IPR000504">
    <property type="entry name" value="RRM_dom"/>
</dbReference>
<dbReference type="InterPro" id="IPR000477">
    <property type="entry name" value="RT_dom"/>
</dbReference>
<proteinExistence type="predicted"/>
<dbReference type="PANTHER" id="PTHR33116">
    <property type="entry name" value="REVERSE TRANSCRIPTASE ZINC-BINDING DOMAIN-CONTAINING PROTEIN-RELATED-RELATED"/>
    <property type="match status" value="1"/>
</dbReference>
<name>A0AAV5IBI1_9ROSI</name>
<dbReference type="SMART" id="SM00360">
    <property type="entry name" value="RRM"/>
    <property type="match status" value="1"/>
</dbReference>
<sequence length="1800" mass="207505">MESTRIAARRAAARKDNDYRQRQGYRNGYAGGYRKRQRDRNGSTEGYRQWQGGRNGFAGYTAQFFGGSTSFFFYNFPEEMEAKFLWNSFQMHGKVVDVYLPSKRDRRGKRYGFVRLTGVKDVIQMERRLNEIWIGSYKMRVKIANDRQRKESKPRKVQGVFKANGSTCSMYRLVQPGHSYAQAVKGQGKMADNVLEQLQEKVYEAVPEKEGVKTGMQENSEVEKTKETIEYTPTGEELQWLEGGMVAVVRSMAMVSEIQEHMDADGGSISLSPIGGRRVLLTEKVAGFLSDYMKHNQELFGLWFEAIKPWEMDPEEKSRMMWLRISGVPLKAWSERCFQRIGETIGEVLMIHEDTKKKSILWDGRVLILGSESGKVSKQVKLKVGEQEYNIEIVEEEWRSDPDWWLLENDRRSDLETESGYSNSWCQNEDPELDLEVMGDGEDTSNGLEHLMKELVSISNPKRATEMESCNQGVQETVCEGDASFGLSKEIGLQKLSVDGPEESSGPNIGMGRGQITHMSIEEPSLNAQNQMDSPTLQKPENSKIVSKKQRLLRECYPKSMEEIWATAAPRATPRTRQRHARMEGNCQAGEEKVGIAVSVSISDGCIENRNRVLQKELNMHEVRRMMGVGKRLGFKMENFEEEIQSKLMEVVDWEGAGKKDASGMGLGGTLKKKEVRRMVSDEKPDFMFLQETKLEKVDVGVCRQLWNSDEFDWVAKGSSGASGGLLCIWDRRYFVKREEFSGDGFVGISGEWSVNKQLYFLINVYGPKERQKKANLWEELRRMVTNKEGCWLIAGDFNAVRGPEERRGRTGETPDMKDFDEFIVTTDLVDVKLSNRRYTWYKPDGTARSRLDRFLLNTEMSNMEGEWIQQGLSRNISDHCAIVLKSRTTDWGPRPFRVLDAWQQHPDFKKLVEDKWSEMEVEGFAGYKCQQKLKLLKGVLKGWNKEVFGNMDAQYEQAVKKIEQVDMQNEIADLEDAEIVKRQEGFSEMWDVLRKKELIWKQKSRSKWVREGDANTRFFHRVAKGRRAQNNIAGLMCEGAWIEDPDLVKNEVCRYFRSLFQGESWNRPKLGNIKFQQISEEKKDWLERPFSAEEIEEALRSCDGGRQLVDSVLVLNEVVDEVKRKKQPAFVFKADFEKAYDCVDWSFLDWMMERLGFGTKWRGWIRECLSTARISVLVNGSPTKEFEMGKGLRQGDPLSPFLFLMIAEGLQGLVKRAVKEEMLHGIERGKKGLSVLLLQFADDTIIMGRADAENIRIVKDILIWFELMSGLRINFSKSSVFGYNVSEKWLKGATSMLHCRVGRAPFLYLGLPVDGRFGSKKLWEQVVNKFRAKLAVWKAATLSFGGRLILLKSVLSALPIFYMSLYLLPNSVLDELIRIQRNFLWGGTGSIKKISWVRWEDVCRDKAKGGLGVADLQRKNWAMIGKWWYRLGDGVESLWKRVVREKYYGGREEVDITSIECLRVSKLWRDIIRIGGLSLKLRNMLVEGFKWEVGEGNRVEFWSNRWVGDKSLRDLFPRLFALAVKKEGKVAEMGTWEEGRWCWRVEWRRGTIGREKDEEELLEKVLEGVNLKEGAGDVWKWVHGMDGKYVVKLAYDFLASSERVLEDQMCKLIGCKLVPSKVAFFGWRLCLDRLPTKNNLQKRGILLQEGVLCECGNGKLEEVNHLFCVCDNAWLAWTQVLSWWGLEYVLPNTVVGVAEFFIGGLGRIVGKEMGSCVFLVVAWYLWYRRNVQVFRKDEGIPENLLERMQVKTFLWIKSKVNDCVLSFYEWQSYPMECAMSIKNHKRMRKQFYKAVATSS</sequence>
<dbReference type="GO" id="GO:0006281">
    <property type="term" value="P:DNA repair"/>
    <property type="evidence" value="ECO:0007669"/>
    <property type="project" value="InterPro"/>
</dbReference>
<feature type="domain" description="RRM" evidence="3">
    <location>
        <begin position="69"/>
        <end position="146"/>
    </location>
</feature>
<dbReference type="PROSITE" id="PS50102">
    <property type="entry name" value="RRM"/>
    <property type="match status" value="1"/>
</dbReference>
<evidence type="ECO:0000259" key="3">
    <source>
        <dbReference type="PROSITE" id="PS50102"/>
    </source>
</evidence>
<dbReference type="GO" id="GO:0003677">
    <property type="term" value="F:DNA binding"/>
    <property type="evidence" value="ECO:0007669"/>
    <property type="project" value="InterPro"/>
</dbReference>
<dbReference type="CDD" id="cd00590">
    <property type="entry name" value="RRM_SF"/>
    <property type="match status" value="1"/>
</dbReference>
<dbReference type="PROSITE" id="PS00726">
    <property type="entry name" value="AP_NUCLEASE_F1_1"/>
    <property type="match status" value="1"/>
</dbReference>
<dbReference type="InterPro" id="IPR020847">
    <property type="entry name" value="AP_endonuclease_F1_BS"/>
</dbReference>
<organism evidence="5 6">
    <name type="scientific">Rubroshorea leprosula</name>
    <dbReference type="NCBI Taxonomy" id="152421"/>
    <lineage>
        <taxon>Eukaryota</taxon>
        <taxon>Viridiplantae</taxon>
        <taxon>Streptophyta</taxon>
        <taxon>Embryophyta</taxon>
        <taxon>Tracheophyta</taxon>
        <taxon>Spermatophyta</taxon>
        <taxon>Magnoliopsida</taxon>
        <taxon>eudicotyledons</taxon>
        <taxon>Gunneridae</taxon>
        <taxon>Pentapetalae</taxon>
        <taxon>rosids</taxon>
        <taxon>malvids</taxon>
        <taxon>Malvales</taxon>
        <taxon>Dipterocarpaceae</taxon>
        <taxon>Rubroshorea</taxon>
    </lineage>
</organism>
<dbReference type="InterPro" id="IPR035979">
    <property type="entry name" value="RBD_domain_sf"/>
</dbReference>
<dbReference type="Pfam" id="PF13966">
    <property type="entry name" value="zf-RVT"/>
    <property type="match status" value="1"/>
</dbReference>
<dbReference type="CDD" id="cd01650">
    <property type="entry name" value="RT_nLTR_like"/>
    <property type="match status" value="1"/>
</dbReference>
<accession>A0AAV5IBI1</accession>
<dbReference type="InterPro" id="IPR026960">
    <property type="entry name" value="RVT-Znf"/>
</dbReference>
<dbReference type="Gene3D" id="3.30.70.330">
    <property type="match status" value="1"/>
</dbReference>